<dbReference type="Pfam" id="PF00005">
    <property type="entry name" value="ABC_tran"/>
    <property type="match status" value="1"/>
</dbReference>
<keyword evidence="3 5" id="KW-0067">ATP-binding</keyword>
<evidence type="ECO:0000313" key="6">
    <source>
        <dbReference type="Proteomes" id="UP000190827"/>
    </source>
</evidence>
<accession>A0ABY1LPQ8</accession>
<dbReference type="PANTHER" id="PTHR24220:SF86">
    <property type="entry name" value="ABC TRANSPORTER ABCH.1"/>
    <property type="match status" value="1"/>
</dbReference>
<dbReference type="Proteomes" id="UP000190827">
    <property type="component" value="Unassembled WGS sequence"/>
</dbReference>
<dbReference type="CDD" id="cd03255">
    <property type="entry name" value="ABC_MJ0796_LolCDE_FtsE"/>
    <property type="match status" value="1"/>
</dbReference>
<dbReference type="InterPro" id="IPR003593">
    <property type="entry name" value="AAA+_ATPase"/>
</dbReference>
<gene>
    <name evidence="5" type="ORF">SAMN06295973_3238</name>
</gene>
<dbReference type="PROSITE" id="PS00211">
    <property type="entry name" value="ABC_TRANSPORTER_1"/>
    <property type="match status" value="1"/>
</dbReference>
<keyword evidence="1" id="KW-0813">Transport</keyword>
<dbReference type="Gene3D" id="3.40.50.300">
    <property type="entry name" value="P-loop containing nucleotide triphosphate hydrolases"/>
    <property type="match status" value="1"/>
</dbReference>
<dbReference type="InterPro" id="IPR027417">
    <property type="entry name" value="P-loop_NTPase"/>
</dbReference>
<reference evidence="5 6" key="1">
    <citation type="submission" date="2017-02" db="EMBL/GenBank/DDBJ databases">
        <authorList>
            <person name="Varghese N."/>
            <person name="Submissions S."/>
        </authorList>
    </citation>
    <scope>NUCLEOTIDE SEQUENCE [LARGE SCALE GENOMIC DNA]</scope>
    <source>
        <strain evidence="5 6">VKM Ac-1787</strain>
    </source>
</reference>
<dbReference type="PROSITE" id="PS50893">
    <property type="entry name" value="ABC_TRANSPORTER_2"/>
    <property type="match status" value="1"/>
</dbReference>
<proteinExistence type="predicted"/>
<protein>
    <submittedName>
        <fullName evidence="5">ABC transport system ATP-binding protein</fullName>
    </submittedName>
</protein>
<dbReference type="SMART" id="SM00382">
    <property type="entry name" value="AAA"/>
    <property type="match status" value="1"/>
</dbReference>
<evidence type="ECO:0000256" key="1">
    <source>
        <dbReference type="ARBA" id="ARBA00022448"/>
    </source>
</evidence>
<dbReference type="RefSeq" id="WP_079706901.1">
    <property type="nucleotide sequence ID" value="NZ_FUZO01000002.1"/>
</dbReference>
<dbReference type="EMBL" id="FUZO01000002">
    <property type="protein sequence ID" value="SKC70805.1"/>
    <property type="molecule type" value="Genomic_DNA"/>
</dbReference>
<sequence length="237" mass="25380">MTSAISLDGITRHHGRDGTVVRALDGVDLTVPSGEFLAIVGPSGAGKSSLLNILGCLDRPTAGDLRINDRVVSTMPPAMVADIRNAEIGFVFQSFNLIPALTARGNVELPMVYAGVGRRERRVRAEEALARVGLAAHTDRHPNQLSGGQQQRVAVARAIVNDPAFILADEPTGNLDSESTEEVLGIIEQLHRAGSTVVLITHEDEVAARAERIVTMQDGRVARDERRPSTTGQSVIR</sequence>
<dbReference type="InterPro" id="IPR003439">
    <property type="entry name" value="ABC_transporter-like_ATP-bd"/>
</dbReference>
<feature type="domain" description="ABC transporter" evidence="4">
    <location>
        <begin position="5"/>
        <end position="236"/>
    </location>
</feature>
<dbReference type="GO" id="GO:0005524">
    <property type="term" value="F:ATP binding"/>
    <property type="evidence" value="ECO:0007669"/>
    <property type="project" value="UniProtKB-KW"/>
</dbReference>
<evidence type="ECO:0000313" key="5">
    <source>
        <dbReference type="EMBL" id="SKC70805.1"/>
    </source>
</evidence>
<dbReference type="PANTHER" id="PTHR24220">
    <property type="entry name" value="IMPORT ATP-BINDING PROTEIN"/>
    <property type="match status" value="1"/>
</dbReference>
<keyword evidence="2" id="KW-0547">Nucleotide-binding</keyword>
<evidence type="ECO:0000256" key="2">
    <source>
        <dbReference type="ARBA" id="ARBA00022741"/>
    </source>
</evidence>
<name>A0ABY1LPQ8_9MICO</name>
<keyword evidence="6" id="KW-1185">Reference proteome</keyword>
<evidence type="ECO:0000259" key="4">
    <source>
        <dbReference type="PROSITE" id="PS50893"/>
    </source>
</evidence>
<organism evidence="5 6">
    <name type="scientific">Plantibacter cousiniae</name>
    <name type="common">nom. nud.</name>
    <dbReference type="NCBI Taxonomy" id="199709"/>
    <lineage>
        <taxon>Bacteria</taxon>
        <taxon>Bacillati</taxon>
        <taxon>Actinomycetota</taxon>
        <taxon>Actinomycetes</taxon>
        <taxon>Micrococcales</taxon>
        <taxon>Microbacteriaceae</taxon>
        <taxon>Plantibacter</taxon>
    </lineage>
</organism>
<dbReference type="SUPFAM" id="SSF52540">
    <property type="entry name" value="P-loop containing nucleoside triphosphate hydrolases"/>
    <property type="match status" value="1"/>
</dbReference>
<dbReference type="InterPro" id="IPR015854">
    <property type="entry name" value="ABC_transpr_LolD-like"/>
</dbReference>
<dbReference type="InterPro" id="IPR017871">
    <property type="entry name" value="ABC_transporter-like_CS"/>
</dbReference>
<comment type="caution">
    <text evidence="5">The sequence shown here is derived from an EMBL/GenBank/DDBJ whole genome shotgun (WGS) entry which is preliminary data.</text>
</comment>
<evidence type="ECO:0000256" key="3">
    <source>
        <dbReference type="ARBA" id="ARBA00022840"/>
    </source>
</evidence>
<dbReference type="InterPro" id="IPR017911">
    <property type="entry name" value="MacB-like_ATP-bd"/>
</dbReference>